<keyword evidence="5" id="KW-0732">Signal</keyword>
<protein>
    <submittedName>
        <fullName evidence="7">Putative Outer membrane protein and related peptidoglycan-associated (Lipo)protein</fullName>
    </submittedName>
</protein>
<dbReference type="InterPro" id="IPR006664">
    <property type="entry name" value="OMP_bac"/>
</dbReference>
<sequence>MKRVACAIVLLAVGLGQPASARDVTGSQDHPMLTRYPQSVIKWYDTQSFMPYKIGVAKVGGYRKINDWVETAGKVTRIYYELSGERTHADVYSNYKKALNDAGFKLMADGFQAGQSVSPEIGSRNWLTIYYAANTLPPGAGVELLHGTATSGGSAFLAGQKTQAGTTVYVAIAITQQRADRVTYLIDVIEAGEAETGLVTIDADAMGKDIDQYGKVALYGLYFDHDQAVLKQESKPALAEIAKLLKVRPKLNVYVVGHTDSTGAFSHNLKLSQDRSRAIVDALVKEHGIASIRLEPHGVASLVPVAANRSDGERAKNRRVELVER</sequence>
<comment type="subcellular location">
    <subcellularLocation>
        <location evidence="1">Cell outer membrane</location>
    </subcellularLocation>
</comment>
<evidence type="ECO:0000256" key="5">
    <source>
        <dbReference type="SAM" id="SignalP"/>
    </source>
</evidence>
<dbReference type="STRING" id="1325564.NSJP_2071"/>
<keyword evidence="8" id="KW-1185">Reference proteome</keyword>
<dbReference type="CDD" id="cd07185">
    <property type="entry name" value="OmpA_C-like"/>
    <property type="match status" value="1"/>
</dbReference>
<evidence type="ECO:0000313" key="7">
    <source>
        <dbReference type="EMBL" id="SLM48243.1"/>
    </source>
</evidence>
<evidence type="ECO:0000313" key="8">
    <source>
        <dbReference type="Proteomes" id="UP000192042"/>
    </source>
</evidence>
<dbReference type="EMBL" id="LT828648">
    <property type="protein sequence ID" value="SLM48243.1"/>
    <property type="molecule type" value="Genomic_DNA"/>
</dbReference>
<dbReference type="Gene3D" id="3.30.1330.60">
    <property type="entry name" value="OmpA-like domain"/>
    <property type="match status" value="1"/>
</dbReference>
<dbReference type="Proteomes" id="UP000192042">
    <property type="component" value="Chromosome I"/>
</dbReference>
<dbReference type="PANTHER" id="PTHR30329">
    <property type="entry name" value="STATOR ELEMENT OF FLAGELLAR MOTOR COMPLEX"/>
    <property type="match status" value="1"/>
</dbReference>
<dbReference type="KEGG" id="nja:NSJP_2071"/>
<dbReference type="GO" id="GO:0009279">
    <property type="term" value="C:cell outer membrane"/>
    <property type="evidence" value="ECO:0007669"/>
    <property type="project" value="UniProtKB-SubCell"/>
</dbReference>
<dbReference type="Pfam" id="PF00691">
    <property type="entry name" value="OmpA"/>
    <property type="match status" value="1"/>
</dbReference>
<dbReference type="InterPro" id="IPR006665">
    <property type="entry name" value="OmpA-like"/>
</dbReference>
<dbReference type="AlphaFoldDB" id="A0A1W1I5Y6"/>
<evidence type="ECO:0000256" key="4">
    <source>
        <dbReference type="PROSITE-ProRule" id="PRU00473"/>
    </source>
</evidence>
<feature type="domain" description="OmpA-like" evidence="6">
    <location>
        <begin position="210"/>
        <end position="325"/>
    </location>
</feature>
<reference evidence="7 8" key="1">
    <citation type="submission" date="2017-03" db="EMBL/GenBank/DDBJ databases">
        <authorList>
            <person name="Afonso C.L."/>
            <person name="Miller P.J."/>
            <person name="Scott M.A."/>
            <person name="Spackman E."/>
            <person name="Goraichik I."/>
            <person name="Dimitrov K.M."/>
            <person name="Suarez D.L."/>
            <person name="Swayne D.E."/>
        </authorList>
    </citation>
    <scope>NUCLEOTIDE SEQUENCE [LARGE SCALE GENOMIC DNA]</scope>
    <source>
        <strain evidence="7">Genome sequencing of Nitrospira japonica strain NJ11</strain>
    </source>
</reference>
<dbReference type="PROSITE" id="PS51123">
    <property type="entry name" value="OMPA_2"/>
    <property type="match status" value="1"/>
</dbReference>
<evidence type="ECO:0000256" key="1">
    <source>
        <dbReference type="ARBA" id="ARBA00004442"/>
    </source>
</evidence>
<evidence type="ECO:0000256" key="2">
    <source>
        <dbReference type="ARBA" id="ARBA00023136"/>
    </source>
</evidence>
<accession>A0A1W1I5Y6</accession>
<evidence type="ECO:0000256" key="3">
    <source>
        <dbReference type="ARBA" id="ARBA00023237"/>
    </source>
</evidence>
<dbReference type="PANTHER" id="PTHR30329:SF21">
    <property type="entry name" value="LIPOPROTEIN YIAD-RELATED"/>
    <property type="match status" value="1"/>
</dbReference>
<keyword evidence="2 4" id="KW-0472">Membrane</keyword>
<dbReference type="SUPFAM" id="SSF103088">
    <property type="entry name" value="OmpA-like"/>
    <property type="match status" value="1"/>
</dbReference>
<dbReference type="InterPro" id="IPR050330">
    <property type="entry name" value="Bact_OuterMem_StrucFunc"/>
</dbReference>
<organism evidence="7 8">
    <name type="scientific">Nitrospira japonica</name>
    <dbReference type="NCBI Taxonomy" id="1325564"/>
    <lineage>
        <taxon>Bacteria</taxon>
        <taxon>Pseudomonadati</taxon>
        <taxon>Nitrospirota</taxon>
        <taxon>Nitrospiria</taxon>
        <taxon>Nitrospirales</taxon>
        <taxon>Nitrospiraceae</taxon>
        <taxon>Nitrospira</taxon>
    </lineage>
</organism>
<name>A0A1W1I5Y6_9BACT</name>
<proteinExistence type="predicted"/>
<feature type="signal peptide" evidence="5">
    <location>
        <begin position="1"/>
        <end position="21"/>
    </location>
</feature>
<keyword evidence="3" id="KW-0998">Cell outer membrane</keyword>
<dbReference type="PRINTS" id="PR01021">
    <property type="entry name" value="OMPADOMAIN"/>
</dbReference>
<feature type="chain" id="PRO_5012890388" evidence="5">
    <location>
        <begin position="22"/>
        <end position="325"/>
    </location>
</feature>
<evidence type="ECO:0000259" key="6">
    <source>
        <dbReference type="PROSITE" id="PS51123"/>
    </source>
</evidence>
<dbReference type="InterPro" id="IPR036737">
    <property type="entry name" value="OmpA-like_sf"/>
</dbReference>
<gene>
    <name evidence="7" type="ORF">NSJP_2071</name>
</gene>